<name>A0ABP9LEI7_9ACTN</name>
<dbReference type="InterPro" id="IPR023346">
    <property type="entry name" value="Lysozyme-like_dom_sf"/>
</dbReference>
<dbReference type="PANTHER" id="PTHR21666">
    <property type="entry name" value="PEPTIDASE-RELATED"/>
    <property type="match status" value="1"/>
</dbReference>
<keyword evidence="6" id="KW-1185">Reference proteome</keyword>
<sequence>MEPARHVTEDREATGYGTAGYGATEYGATGRTAAGHPAADDAAHPGPRPATTGPAAAETAPAPAQEPPPAGERGGRAPARRRRGPGPFALIVLPGLVTSTGVVAFLALTGGLGTDLVPGGPQPGQSDVGNVDGSYVPWLRRATADCAGVTPALLAAHIDQLSGWQDDSASLSERGIARFTDAGWKTWGRDDDGNGASSPHDAVDAIMALGRQDCSLARKMTALRTKGVVNGDVADLTLAAYTAGTDEVTKAGKVPAPARAFVAGVEKRLPRYESLVRRNPEQESGGQPSGALLRPPVTTLTVTSPFGSRVHPLTKVTKLHTGVDFGAPQGAQVSAAREGRVEFAGLTSAYGNRVVIDHGTIDGKRLETTYSHLSVLQVSAGQSVTSGQPVGLVGSTGLSTGPHLHFEVLLDGQYTDPLPWLTGGGRG</sequence>
<accession>A0ABP9LEI7</accession>
<feature type="compositionally biased region" description="Basic and acidic residues" evidence="2">
    <location>
        <begin position="1"/>
        <end position="13"/>
    </location>
</feature>
<dbReference type="Gene3D" id="2.70.70.10">
    <property type="entry name" value="Glucose Permease (Domain IIA)"/>
    <property type="match status" value="1"/>
</dbReference>
<feature type="region of interest" description="Disordered" evidence="2">
    <location>
        <begin position="1"/>
        <end position="83"/>
    </location>
</feature>
<evidence type="ECO:0000313" key="6">
    <source>
        <dbReference type="Proteomes" id="UP001500124"/>
    </source>
</evidence>
<evidence type="ECO:0000256" key="3">
    <source>
        <dbReference type="SAM" id="Phobius"/>
    </source>
</evidence>
<dbReference type="Gene3D" id="1.10.530.10">
    <property type="match status" value="1"/>
</dbReference>
<dbReference type="CDD" id="cd12797">
    <property type="entry name" value="M23_peptidase"/>
    <property type="match status" value="1"/>
</dbReference>
<protein>
    <submittedName>
        <fullName evidence="5">M23 family metallopeptidase</fullName>
    </submittedName>
</protein>
<organism evidence="5 6">
    <name type="scientific">Streptomyces similanensis</name>
    <dbReference type="NCBI Taxonomy" id="1274988"/>
    <lineage>
        <taxon>Bacteria</taxon>
        <taxon>Bacillati</taxon>
        <taxon>Actinomycetota</taxon>
        <taxon>Actinomycetes</taxon>
        <taxon>Kitasatosporales</taxon>
        <taxon>Streptomycetaceae</taxon>
        <taxon>Streptomyces</taxon>
    </lineage>
</organism>
<feature type="transmembrane region" description="Helical" evidence="3">
    <location>
        <begin position="88"/>
        <end position="108"/>
    </location>
</feature>
<dbReference type="InterPro" id="IPR016047">
    <property type="entry name" value="M23ase_b-sheet_dom"/>
</dbReference>
<evidence type="ECO:0000313" key="5">
    <source>
        <dbReference type="EMBL" id="GAA5075354.1"/>
    </source>
</evidence>
<feature type="compositionally biased region" description="Low complexity" evidence="2">
    <location>
        <begin position="49"/>
        <end position="63"/>
    </location>
</feature>
<keyword evidence="1" id="KW-0732">Signal</keyword>
<feature type="domain" description="M23ase beta-sheet core" evidence="4">
    <location>
        <begin position="319"/>
        <end position="417"/>
    </location>
</feature>
<dbReference type="PANTHER" id="PTHR21666:SF289">
    <property type="entry name" value="L-ALA--D-GLU ENDOPEPTIDASE"/>
    <property type="match status" value="1"/>
</dbReference>
<evidence type="ECO:0000256" key="2">
    <source>
        <dbReference type="SAM" id="MobiDB-lite"/>
    </source>
</evidence>
<evidence type="ECO:0000259" key="4">
    <source>
        <dbReference type="Pfam" id="PF01551"/>
    </source>
</evidence>
<keyword evidence="3" id="KW-0472">Membrane</keyword>
<keyword evidence="3" id="KW-1133">Transmembrane helix</keyword>
<proteinExistence type="predicted"/>
<dbReference type="SUPFAM" id="SSF51261">
    <property type="entry name" value="Duplicated hybrid motif"/>
    <property type="match status" value="1"/>
</dbReference>
<dbReference type="SUPFAM" id="SSF53955">
    <property type="entry name" value="Lysozyme-like"/>
    <property type="match status" value="1"/>
</dbReference>
<comment type="caution">
    <text evidence="5">The sequence shown here is derived from an EMBL/GenBank/DDBJ whole genome shotgun (WGS) entry which is preliminary data.</text>
</comment>
<reference evidence="6" key="1">
    <citation type="journal article" date="2019" name="Int. J. Syst. Evol. Microbiol.">
        <title>The Global Catalogue of Microorganisms (GCM) 10K type strain sequencing project: providing services to taxonomists for standard genome sequencing and annotation.</title>
        <authorList>
            <consortium name="The Broad Institute Genomics Platform"/>
            <consortium name="The Broad Institute Genome Sequencing Center for Infectious Disease"/>
            <person name="Wu L."/>
            <person name="Ma J."/>
        </authorList>
    </citation>
    <scope>NUCLEOTIDE SEQUENCE [LARGE SCALE GENOMIC DNA]</scope>
    <source>
        <strain evidence="6">JCM 18410</strain>
    </source>
</reference>
<dbReference type="EMBL" id="BAABKC010000112">
    <property type="protein sequence ID" value="GAA5075354.1"/>
    <property type="molecule type" value="Genomic_DNA"/>
</dbReference>
<keyword evidence="3" id="KW-0812">Transmembrane</keyword>
<evidence type="ECO:0000256" key="1">
    <source>
        <dbReference type="ARBA" id="ARBA00022729"/>
    </source>
</evidence>
<dbReference type="Proteomes" id="UP001500124">
    <property type="component" value="Unassembled WGS sequence"/>
</dbReference>
<gene>
    <name evidence="5" type="ORF">GCM10023336_64430</name>
</gene>
<dbReference type="InterPro" id="IPR011055">
    <property type="entry name" value="Dup_hybrid_motif"/>
</dbReference>
<feature type="compositionally biased region" description="Low complexity" evidence="2">
    <location>
        <begin position="21"/>
        <end position="37"/>
    </location>
</feature>
<dbReference type="InterPro" id="IPR050570">
    <property type="entry name" value="Cell_wall_metabolism_enzyme"/>
</dbReference>
<dbReference type="Pfam" id="PF01551">
    <property type="entry name" value="Peptidase_M23"/>
    <property type="match status" value="1"/>
</dbReference>